<dbReference type="Proteomes" id="UP001519287">
    <property type="component" value="Unassembled WGS sequence"/>
</dbReference>
<organism evidence="4 5">
    <name type="scientific">Paenibacillus eucommiae</name>
    <dbReference type="NCBI Taxonomy" id="1355755"/>
    <lineage>
        <taxon>Bacteria</taxon>
        <taxon>Bacillati</taxon>
        <taxon>Bacillota</taxon>
        <taxon>Bacilli</taxon>
        <taxon>Bacillales</taxon>
        <taxon>Paenibacillaceae</taxon>
        <taxon>Paenibacillus</taxon>
    </lineage>
</organism>
<keyword evidence="2" id="KW-0472">Membrane</keyword>
<feature type="domain" description="Copper amine oxidase-like N-terminal" evidence="3">
    <location>
        <begin position="46"/>
        <end position="152"/>
    </location>
</feature>
<keyword evidence="2" id="KW-1133">Transmembrane helix</keyword>
<feature type="region of interest" description="Disordered" evidence="1">
    <location>
        <begin position="176"/>
        <end position="208"/>
    </location>
</feature>
<evidence type="ECO:0000313" key="4">
    <source>
        <dbReference type="EMBL" id="MBP1989969.1"/>
    </source>
</evidence>
<evidence type="ECO:0000256" key="1">
    <source>
        <dbReference type="SAM" id="MobiDB-lite"/>
    </source>
</evidence>
<accession>A0ABS4ITR5</accession>
<protein>
    <recommendedName>
        <fullName evidence="3">Copper amine oxidase-like N-terminal domain-containing protein</fullName>
    </recommendedName>
</protein>
<comment type="caution">
    <text evidence="4">The sequence shown here is derived from an EMBL/GenBank/DDBJ whole genome shotgun (WGS) entry which is preliminary data.</text>
</comment>
<evidence type="ECO:0000259" key="3">
    <source>
        <dbReference type="Pfam" id="PF07833"/>
    </source>
</evidence>
<dbReference type="EMBL" id="JAGGLB010000003">
    <property type="protein sequence ID" value="MBP1989969.1"/>
    <property type="molecule type" value="Genomic_DNA"/>
</dbReference>
<dbReference type="SUPFAM" id="SSF55383">
    <property type="entry name" value="Copper amine oxidase, domain N"/>
    <property type="match status" value="1"/>
</dbReference>
<sequence length="424" mass="45908">MYKPQVFEKVNVLQIGFMLLLIMCVIGVSPGKATAAAAPPPIKVFVDVTPIQFEVDPLLKQGTTLVPFRPLFEAMGMEVEWNSEQRLVTGTKTGLDITLKIDNINATINGKTAVLSQAPTIISGNTMVPLRFIGEATGAVVAWDGPNREITIFTEKFWQGLGITKAELEKRLEGFLTTDTPAAPKEDKPASPKPDVSKGSGEYAPSSTSTVDLSKLLGMYYGFRDDLGGSECGGICWDFYTFLPGNKVIIGESPHGGPDTLDCTQDACSPYTISNGTMKLDNGDTFAIAKSDKGKLMIDEVSLEPVKPAAKGLMLEGKYKYQGYSGLIGIDPYSSSWTEYITFNKNGAFESKNLSLSSLQGGSSSTNATKKESSTGTYVIEGNTIVLTFKDGTTQSLLFFIHENTKRGPLEDIQIGDRNFYIDK</sequence>
<keyword evidence="5" id="KW-1185">Reference proteome</keyword>
<evidence type="ECO:0000256" key="2">
    <source>
        <dbReference type="SAM" id="Phobius"/>
    </source>
</evidence>
<feature type="transmembrane region" description="Helical" evidence="2">
    <location>
        <begin position="12"/>
        <end position="31"/>
    </location>
</feature>
<name>A0ABS4ITR5_9BACL</name>
<reference evidence="4 5" key="1">
    <citation type="submission" date="2021-03" db="EMBL/GenBank/DDBJ databases">
        <title>Genomic Encyclopedia of Type Strains, Phase IV (KMG-IV): sequencing the most valuable type-strain genomes for metagenomic binning, comparative biology and taxonomic classification.</title>
        <authorList>
            <person name="Goeker M."/>
        </authorList>
    </citation>
    <scope>NUCLEOTIDE SEQUENCE [LARGE SCALE GENOMIC DNA]</scope>
    <source>
        <strain evidence="4 5">DSM 26048</strain>
    </source>
</reference>
<dbReference type="Pfam" id="PF07833">
    <property type="entry name" value="Cu_amine_oxidN1"/>
    <property type="match status" value="1"/>
</dbReference>
<gene>
    <name evidence="4" type="ORF">J2Z66_001567</name>
</gene>
<dbReference type="Gene3D" id="3.30.457.10">
    <property type="entry name" value="Copper amine oxidase-like, N-terminal domain"/>
    <property type="match status" value="1"/>
</dbReference>
<dbReference type="RefSeq" id="WP_209970732.1">
    <property type="nucleotide sequence ID" value="NZ_JAGGLB010000003.1"/>
</dbReference>
<proteinExistence type="predicted"/>
<dbReference type="InterPro" id="IPR012854">
    <property type="entry name" value="Cu_amine_oxidase-like_N"/>
</dbReference>
<evidence type="ECO:0000313" key="5">
    <source>
        <dbReference type="Proteomes" id="UP001519287"/>
    </source>
</evidence>
<keyword evidence="2" id="KW-0812">Transmembrane</keyword>
<dbReference type="InterPro" id="IPR036582">
    <property type="entry name" value="Mao_N_sf"/>
</dbReference>